<evidence type="ECO:0000256" key="11">
    <source>
        <dbReference type="ARBA" id="ARBA00022759"/>
    </source>
</evidence>
<dbReference type="GO" id="GO:0003723">
    <property type="term" value="F:RNA binding"/>
    <property type="evidence" value="ECO:0007669"/>
    <property type="project" value="UniProtKB-UniRule"/>
</dbReference>
<keyword evidence="12 14" id="KW-0378">Hydrolase</keyword>
<evidence type="ECO:0000256" key="14">
    <source>
        <dbReference type="HAMAP-Rule" id="MF_00052"/>
    </source>
</evidence>
<evidence type="ECO:0000256" key="4">
    <source>
        <dbReference type="ARBA" id="ARBA00004496"/>
    </source>
</evidence>
<evidence type="ECO:0000256" key="13">
    <source>
        <dbReference type="ARBA" id="ARBA00023211"/>
    </source>
</evidence>
<accession>A0A6V8NMH6</accession>
<comment type="function">
    <text evidence="3 14 16">Endonuclease that specifically degrades the RNA of RNA-DNA hybrids.</text>
</comment>
<evidence type="ECO:0000256" key="1">
    <source>
        <dbReference type="ARBA" id="ARBA00000077"/>
    </source>
</evidence>
<comment type="cofactor">
    <cofactor evidence="14 15">
        <name>Mn(2+)</name>
        <dbReference type="ChEBI" id="CHEBI:29035"/>
    </cofactor>
    <cofactor evidence="14 15">
        <name>Mg(2+)</name>
        <dbReference type="ChEBI" id="CHEBI:18420"/>
    </cofactor>
    <text evidence="14 15">Manganese or magnesium. Binds 1 divalent metal ion per monomer in the absence of substrate. May bind a second metal ion after substrate binding.</text>
</comment>
<evidence type="ECO:0000313" key="18">
    <source>
        <dbReference type="EMBL" id="GFP21498.1"/>
    </source>
</evidence>
<evidence type="ECO:0000256" key="7">
    <source>
        <dbReference type="ARBA" id="ARBA00019179"/>
    </source>
</evidence>
<keyword evidence="10 14" id="KW-0479">Metal-binding</keyword>
<dbReference type="RefSeq" id="WP_176226630.1">
    <property type="nucleotide sequence ID" value="NZ_BLRV01000054.1"/>
</dbReference>
<dbReference type="Pfam" id="PF01351">
    <property type="entry name" value="RNase_HII"/>
    <property type="match status" value="1"/>
</dbReference>
<evidence type="ECO:0000256" key="9">
    <source>
        <dbReference type="ARBA" id="ARBA00022722"/>
    </source>
</evidence>
<dbReference type="EMBL" id="BLRV01000054">
    <property type="protein sequence ID" value="GFP21498.1"/>
    <property type="molecule type" value="Genomic_DNA"/>
</dbReference>
<name>A0A6V8NMH6_9ACTN</name>
<dbReference type="PANTHER" id="PTHR10954:SF18">
    <property type="entry name" value="RIBONUCLEASE HII"/>
    <property type="match status" value="1"/>
</dbReference>
<keyword evidence="8 14" id="KW-0963">Cytoplasm</keyword>
<dbReference type="GO" id="GO:0030145">
    <property type="term" value="F:manganese ion binding"/>
    <property type="evidence" value="ECO:0007669"/>
    <property type="project" value="UniProtKB-UniRule"/>
</dbReference>
<dbReference type="GO" id="GO:0006298">
    <property type="term" value="P:mismatch repair"/>
    <property type="evidence" value="ECO:0007669"/>
    <property type="project" value="TreeGrafter"/>
</dbReference>
<dbReference type="CDD" id="cd07182">
    <property type="entry name" value="RNase_HII_bacteria_HII_like"/>
    <property type="match status" value="1"/>
</dbReference>
<feature type="domain" description="RNase H type-2" evidence="17">
    <location>
        <begin position="24"/>
        <end position="216"/>
    </location>
</feature>
<comment type="similarity">
    <text evidence="5 14 16">Belongs to the RNase HII family.</text>
</comment>
<dbReference type="InterPro" id="IPR001352">
    <property type="entry name" value="RNase_HII/HIII"/>
</dbReference>
<organism evidence="18 19">
    <name type="scientific">Candidatus Hakubella thermalkaliphila</name>
    <dbReference type="NCBI Taxonomy" id="2754717"/>
    <lineage>
        <taxon>Bacteria</taxon>
        <taxon>Bacillati</taxon>
        <taxon>Actinomycetota</taxon>
        <taxon>Actinomycetota incertae sedis</taxon>
        <taxon>Candidatus Hakubellales</taxon>
        <taxon>Candidatus Hakubellaceae</taxon>
        <taxon>Candidatus Hakubella</taxon>
    </lineage>
</organism>
<evidence type="ECO:0000313" key="19">
    <source>
        <dbReference type="Proteomes" id="UP000580051"/>
    </source>
</evidence>
<proteinExistence type="inferred from homology"/>
<evidence type="ECO:0000256" key="8">
    <source>
        <dbReference type="ARBA" id="ARBA00022490"/>
    </source>
</evidence>
<comment type="subcellular location">
    <subcellularLocation>
        <location evidence="4 14">Cytoplasm</location>
    </subcellularLocation>
</comment>
<comment type="caution">
    <text evidence="18">The sequence shown here is derived from an EMBL/GenBank/DDBJ whole genome shotgun (WGS) entry which is preliminary data.</text>
</comment>
<evidence type="ECO:0000256" key="10">
    <source>
        <dbReference type="ARBA" id="ARBA00022723"/>
    </source>
</evidence>
<dbReference type="InterPro" id="IPR022898">
    <property type="entry name" value="RNase_HII"/>
</dbReference>
<evidence type="ECO:0000256" key="3">
    <source>
        <dbReference type="ARBA" id="ARBA00004065"/>
    </source>
</evidence>
<dbReference type="Gene3D" id="3.30.420.10">
    <property type="entry name" value="Ribonuclease H-like superfamily/Ribonuclease H"/>
    <property type="match status" value="1"/>
</dbReference>
<gene>
    <name evidence="14" type="primary">rnhB</name>
    <name evidence="18" type="ORF">HKBW3S06_00725</name>
</gene>
<dbReference type="InterPro" id="IPR024567">
    <property type="entry name" value="RNase_HII/HIII_dom"/>
</dbReference>
<dbReference type="EC" id="3.1.26.4" evidence="6 14"/>
<dbReference type="HAMAP" id="MF_00052_B">
    <property type="entry name" value="RNase_HII_B"/>
    <property type="match status" value="1"/>
</dbReference>
<protein>
    <recommendedName>
        <fullName evidence="7 14">Ribonuclease HII</fullName>
        <shortName evidence="14">RNase HII</shortName>
        <ecNumber evidence="6 14">3.1.26.4</ecNumber>
    </recommendedName>
</protein>
<comment type="cofactor">
    <cofactor evidence="2">
        <name>Mg(2+)</name>
        <dbReference type="ChEBI" id="CHEBI:18420"/>
    </cofactor>
</comment>
<evidence type="ECO:0000256" key="2">
    <source>
        <dbReference type="ARBA" id="ARBA00001946"/>
    </source>
</evidence>
<keyword evidence="13 14" id="KW-0464">Manganese</keyword>
<sequence length="220" mass="24836">MCSNTLARVDVYELEEKLYQAGYDIIAGVDEVGRGSLAGPLVAAAVILRKGERIEGIRDSKTLNKKRRAEFFELIVKRALCWTISWVEAKTIDEISIDQSNLLVMKRSVLLLEPQPQVVLSDSYRLPGLEIMHIPVLHGDSRSASIAAASIMAKETRDRIMINRDRAFPGYFFAQHKGYGTELHRQAITRLGACSIHRLSYGPFSRRNKRGPHLLARFRT</sequence>
<evidence type="ECO:0000256" key="12">
    <source>
        <dbReference type="ARBA" id="ARBA00022801"/>
    </source>
</evidence>
<dbReference type="GO" id="GO:0005737">
    <property type="term" value="C:cytoplasm"/>
    <property type="evidence" value="ECO:0007669"/>
    <property type="project" value="UniProtKB-SubCell"/>
</dbReference>
<dbReference type="GO" id="GO:0032299">
    <property type="term" value="C:ribonuclease H2 complex"/>
    <property type="evidence" value="ECO:0007669"/>
    <property type="project" value="TreeGrafter"/>
</dbReference>
<comment type="catalytic activity">
    <reaction evidence="1 14 15 16">
        <text>Endonucleolytic cleavage to 5'-phosphomonoester.</text>
        <dbReference type="EC" id="3.1.26.4"/>
    </reaction>
</comment>
<keyword evidence="11 14" id="KW-0255">Endonuclease</keyword>
<evidence type="ECO:0000256" key="15">
    <source>
        <dbReference type="PROSITE-ProRule" id="PRU01319"/>
    </source>
</evidence>
<dbReference type="GO" id="GO:0043137">
    <property type="term" value="P:DNA replication, removal of RNA primer"/>
    <property type="evidence" value="ECO:0007669"/>
    <property type="project" value="TreeGrafter"/>
</dbReference>
<evidence type="ECO:0000256" key="6">
    <source>
        <dbReference type="ARBA" id="ARBA00012180"/>
    </source>
</evidence>
<dbReference type="SUPFAM" id="SSF53098">
    <property type="entry name" value="Ribonuclease H-like"/>
    <property type="match status" value="1"/>
</dbReference>
<reference evidence="18 19" key="1">
    <citation type="journal article" date="2020" name="Front. Microbiol.">
        <title>Single-cell genomics of novel Actinobacteria with the Wood-Ljungdahl pathway discovered in a serpentinizing system.</title>
        <authorList>
            <person name="Merino N."/>
            <person name="Kawai M."/>
            <person name="Boyd E.S."/>
            <person name="Colman D.R."/>
            <person name="McGlynn S.E."/>
            <person name="Nealson K.H."/>
            <person name="Kurokawa K."/>
            <person name="Hongoh Y."/>
        </authorList>
    </citation>
    <scope>NUCLEOTIDE SEQUENCE [LARGE SCALE GENOMIC DNA]</scope>
    <source>
        <strain evidence="18 19">S06</strain>
    </source>
</reference>
<dbReference type="Proteomes" id="UP000580051">
    <property type="component" value="Unassembled WGS sequence"/>
</dbReference>
<dbReference type="PANTHER" id="PTHR10954">
    <property type="entry name" value="RIBONUCLEASE H2 SUBUNIT A"/>
    <property type="match status" value="1"/>
</dbReference>
<keyword evidence="9 14" id="KW-0540">Nuclease</keyword>
<feature type="binding site" evidence="14 15">
    <location>
        <position position="31"/>
    </location>
    <ligand>
        <name>a divalent metal cation</name>
        <dbReference type="ChEBI" id="CHEBI:60240"/>
    </ligand>
</feature>
<evidence type="ECO:0000259" key="17">
    <source>
        <dbReference type="PROSITE" id="PS51975"/>
    </source>
</evidence>
<feature type="binding site" evidence="14 15">
    <location>
        <position position="30"/>
    </location>
    <ligand>
        <name>a divalent metal cation</name>
        <dbReference type="ChEBI" id="CHEBI:60240"/>
    </ligand>
</feature>
<dbReference type="InterPro" id="IPR036397">
    <property type="entry name" value="RNaseH_sf"/>
</dbReference>
<dbReference type="InterPro" id="IPR012337">
    <property type="entry name" value="RNaseH-like_sf"/>
</dbReference>
<feature type="binding site" evidence="14 15">
    <location>
        <position position="122"/>
    </location>
    <ligand>
        <name>a divalent metal cation</name>
        <dbReference type="ChEBI" id="CHEBI:60240"/>
    </ligand>
</feature>
<dbReference type="NCBIfam" id="NF000595">
    <property type="entry name" value="PRK00015.1-3"/>
    <property type="match status" value="1"/>
</dbReference>
<dbReference type="AlphaFoldDB" id="A0A6V8NMH6"/>
<evidence type="ECO:0000256" key="16">
    <source>
        <dbReference type="RuleBase" id="RU003515"/>
    </source>
</evidence>
<dbReference type="PROSITE" id="PS51975">
    <property type="entry name" value="RNASE_H_2"/>
    <property type="match status" value="1"/>
</dbReference>
<dbReference type="GO" id="GO:0004523">
    <property type="term" value="F:RNA-DNA hybrid ribonuclease activity"/>
    <property type="evidence" value="ECO:0007669"/>
    <property type="project" value="UniProtKB-UniRule"/>
</dbReference>
<evidence type="ECO:0000256" key="5">
    <source>
        <dbReference type="ARBA" id="ARBA00007383"/>
    </source>
</evidence>